<dbReference type="FunFam" id="2.60.120.260:FF:000099">
    <property type="entry name" value="Uncharacterized protein, isoform C"/>
    <property type="match status" value="1"/>
</dbReference>
<feature type="compositionally biased region" description="Basic and acidic residues" evidence="11">
    <location>
        <begin position="702"/>
        <end position="725"/>
    </location>
</feature>
<feature type="compositionally biased region" description="Low complexity" evidence="11">
    <location>
        <begin position="231"/>
        <end position="244"/>
    </location>
</feature>
<dbReference type="GO" id="GO:0034975">
    <property type="term" value="P:protein folding in endoplasmic reticulum"/>
    <property type="evidence" value="ECO:0007669"/>
    <property type="project" value="TreeGrafter"/>
</dbReference>
<evidence type="ECO:0000256" key="5">
    <source>
        <dbReference type="ARBA" id="ARBA00022989"/>
    </source>
</evidence>
<dbReference type="OMA" id="WACRENG"/>
<comment type="caution">
    <text evidence="14">The sequence shown here is derived from an EMBL/GenBank/DDBJ whole genome shotgun (WGS) entry which is preliminary data.</text>
</comment>
<feature type="region of interest" description="Disordered" evidence="11">
    <location>
        <begin position="603"/>
        <end position="676"/>
    </location>
</feature>
<feature type="compositionally biased region" description="Pro residues" evidence="11">
    <location>
        <begin position="119"/>
        <end position="131"/>
    </location>
</feature>
<accession>A0A553NBQ2</accession>
<evidence type="ECO:0000259" key="13">
    <source>
        <dbReference type="PROSITE" id="PS51469"/>
    </source>
</evidence>
<feature type="compositionally biased region" description="Basic and acidic residues" evidence="11">
    <location>
        <begin position="149"/>
        <end position="158"/>
    </location>
</feature>
<dbReference type="InterPro" id="IPR045120">
    <property type="entry name" value="Suco/Slp1-like"/>
</dbReference>
<dbReference type="GO" id="GO:0005789">
    <property type="term" value="C:endoplasmic reticulum membrane"/>
    <property type="evidence" value="ECO:0007669"/>
    <property type="project" value="UniProtKB-SubCell"/>
</dbReference>
<dbReference type="Pfam" id="PF07738">
    <property type="entry name" value="Sad1_UNC"/>
    <property type="match status" value="1"/>
</dbReference>
<evidence type="ECO:0000256" key="2">
    <source>
        <dbReference type="ARBA" id="ARBA00022692"/>
    </source>
</evidence>
<evidence type="ECO:0000256" key="6">
    <source>
        <dbReference type="ARBA" id="ARBA00023136"/>
    </source>
</evidence>
<evidence type="ECO:0000256" key="1">
    <source>
        <dbReference type="ARBA" id="ARBA00004389"/>
    </source>
</evidence>
<feature type="compositionally biased region" description="Acidic residues" evidence="11">
    <location>
        <begin position="407"/>
        <end position="417"/>
    </location>
</feature>
<feature type="compositionally biased region" description="Polar residues" evidence="11">
    <location>
        <begin position="1136"/>
        <end position="1150"/>
    </location>
</feature>
<comment type="subcellular location">
    <subcellularLocation>
        <location evidence="8">Endomembrane system</location>
        <topology evidence="8">Single-pass type I membrane protein</topology>
    </subcellularLocation>
    <subcellularLocation>
        <location evidence="1">Endoplasmic reticulum membrane</location>
        <topology evidence="1">Single-pass membrane protein</topology>
    </subcellularLocation>
</comment>
<gene>
    <name evidence="14" type="ORF">TCAL_00381</name>
</gene>
<keyword evidence="5 12" id="KW-1133">Transmembrane helix</keyword>
<feature type="domain" description="SUN" evidence="13">
    <location>
        <begin position="232"/>
        <end position="400"/>
    </location>
</feature>
<name>A0A553NBQ2_TIGCA</name>
<proteinExistence type="inferred from homology"/>
<dbReference type="AlphaFoldDB" id="A0A553NBQ2"/>
<sequence length="1196" mass="134042">MQAMKSKAGINILKFHQKSTLILRKFITTSSAVLGYTHQKGHTCPEQHATRTHATMAKVPTVSPRPKIEEPSRILTPPLEMPVRDLPLTSGTHTQSSSKPPPTPPNDEIYVVKAIPRNQLPPQPKVDPPPIVDHLAGSPTVEEGDSSPEETKSNEVGKDPNNVVQEMDPLVGEKNLTKKGSGNPADDVTANNTEPDIPSFSEWAQKALEEEEKKKEEKRKKVVEEKEKMKQQQQQNGKVSSSHHAPPPPSVMVPNKALKKNFASLDCGAKVVGANSESQGASNIISTSRDEYMLNTCTDSAWFVVELCESIKAFKVEIANFELYSSVPHEFRVWLGGNYPARDKDWVLFGQFQAKDERTVQTFTSQESVFGKYAKIEILSHHGSEHYCPISMFRIFGISEIELIGRDDDDDDDDDDDHQQNIHQPPTEAALELEKEPPKKKDIVSFIKEKVDETIERVVGVFRTSDQFQKMDVALNESSLIGNSFVFEVHCPGCEEERYRDVYYLLATKYNMLKSSLQIPALRTSLMNWACRENGFEQIGGPKHDHGVCIGYQLMDFHRTLFGSSRTIALCNILLIDQGISKFAHSLVDSSASKNTQTLDLENAKSNWTGSDPGDQLSSVKDDQNSRGNAQAQAPIGDDGSLPLPPNRQNDFKGKPDETNRISPSDEQPDNAADRNKTEDIENAFVAASDGTPHGQTVIIEKGAKNGEDRMNGNPIKNERSKQTESEQLSANGKIAKMDPTELKDPPKVVHVSPTADAHVSKTAHAQSINSQQQKESVWQKLTNKIKTLERNVTLSSGYLEELSVRYKKQIEDLQFLVRQSSDALAQTNGAAAEDRAQLLHLQTIVKELTLTLENLTTQVETVGIWGLGFHLIFLIVEIVVGFIIYSCILRGSSRRRPSVSSEKRDNDAVHFAIPFHKSESTAIDDDNRRCQDPQANRHLRVENDPAVHRGRRRKSLDFNLPNGNLSKKQRKRMQRRLNKVSSASRVQDLILNGVNDDDDDDDREDALPNVYYTFQPGDRKLYRSSDRFQLGGDSDSSPETSRESRSQRFRVKKVAPDIPLPSLPAIQVRNMFGALDNSVHDDPTPVKQRSLQYQQHYVERAPRNGHLVLLTESEYENEDEQRLLVNGRSHRSRLKGSSTPVQYRSKSTSPLRIGQTAKQKALFKNFDPDKADWISNKKSEYQIQAPPPNAVLVLR</sequence>
<evidence type="ECO:0000256" key="12">
    <source>
        <dbReference type="SAM" id="Phobius"/>
    </source>
</evidence>
<keyword evidence="7" id="KW-0325">Glycoprotein</keyword>
<feature type="region of interest" description="Disordered" evidence="11">
    <location>
        <begin position="59"/>
        <end position="251"/>
    </location>
</feature>
<feature type="transmembrane region" description="Helical" evidence="12">
    <location>
        <begin position="865"/>
        <end position="889"/>
    </location>
</feature>
<evidence type="ECO:0000256" key="7">
    <source>
        <dbReference type="ARBA" id="ARBA00023180"/>
    </source>
</evidence>
<comment type="subunit">
    <text evidence="10">Interacts with EMP65.</text>
</comment>
<evidence type="ECO:0000313" key="14">
    <source>
        <dbReference type="EMBL" id="TRY62789.1"/>
    </source>
</evidence>
<feature type="region of interest" description="Disordered" evidence="11">
    <location>
        <begin position="1130"/>
        <end position="1150"/>
    </location>
</feature>
<dbReference type="STRING" id="6832.A0A553NBQ2"/>
<reference evidence="14 15" key="1">
    <citation type="journal article" date="2018" name="Nat. Ecol. Evol.">
        <title>Genomic signatures of mitonuclear coevolution across populations of Tigriopus californicus.</title>
        <authorList>
            <person name="Barreto F.S."/>
            <person name="Watson E.T."/>
            <person name="Lima T.G."/>
            <person name="Willett C.S."/>
            <person name="Edmands S."/>
            <person name="Li W."/>
            <person name="Burton R.S."/>
        </authorList>
    </citation>
    <scope>NUCLEOTIDE SEQUENCE [LARGE SCALE GENOMIC DNA]</scope>
    <source>
        <strain evidence="14 15">San Diego</strain>
    </source>
</reference>
<feature type="compositionally biased region" description="Basic residues" evidence="11">
    <location>
        <begin position="968"/>
        <end position="979"/>
    </location>
</feature>
<keyword evidence="15" id="KW-1185">Reference proteome</keyword>
<dbReference type="Proteomes" id="UP000318571">
    <property type="component" value="Chromosome 10"/>
</dbReference>
<dbReference type="Gene3D" id="2.60.120.260">
    <property type="entry name" value="Galactose-binding domain-like"/>
    <property type="match status" value="1"/>
</dbReference>
<evidence type="ECO:0000256" key="8">
    <source>
        <dbReference type="ARBA" id="ARBA00046288"/>
    </source>
</evidence>
<keyword evidence="6 12" id="KW-0472">Membrane</keyword>
<evidence type="ECO:0000256" key="10">
    <source>
        <dbReference type="ARBA" id="ARBA00064635"/>
    </source>
</evidence>
<evidence type="ECO:0000256" key="4">
    <source>
        <dbReference type="ARBA" id="ARBA00022824"/>
    </source>
</evidence>
<evidence type="ECO:0000313" key="15">
    <source>
        <dbReference type="Proteomes" id="UP000318571"/>
    </source>
</evidence>
<dbReference type="PROSITE" id="PS51469">
    <property type="entry name" value="SUN"/>
    <property type="match status" value="1"/>
</dbReference>
<dbReference type="InterPro" id="IPR012919">
    <property type="entry name" value="SUN_dom"/>
</dbReference>
<feature type="region of interest" description="Disordered" evidence="11">
    <location>
        <begin position="1024"/>
        <end position="1051"/>
    </location>
</feature>
<feature type="compositionally biased region" description="Basic and acidic residues" evidence="11">
    <location>
        <begin position="650"/>
        <end position="660"/>
    </location>
</feature>
<organism evidence="14 15">
    <name type="scientific">Tigriopus californicus</name>
    <name type="common">Marine copepod</name>
    <dbReference type="NCBI Taxonomy" id="6832"/>
    <lineage>
        <taxon>Eukaryota</taxon>
        <taxon>Metazoa</taxon>
        <taxon>Ecdysozoa</taxon>
        <taxon>Arthropoda</taxon>
        <taxon>Crustacea</taxon>
        <taxon>Multicrustacea</taxon>
        <taxon>Hexanauplia</taxon>
        <taxon>Copepoda</taxon>
        <taxon>Harpacticoida</taxon>
        <taxon>Harpacticidae</taxon>
        <taxon>Tigriopus</taxon>
    </lineage>
</organism>
<protein>
    <recommendedName>
        <fullName evidence="13">SUN domain-containing protein</fullName>
    </recommendedName>
</protein>
<keyword evidence="2 12" id="KW-0812">Transmembrane</keyword>
<evidence type="ECO:0000256" key="11">
    <source>
        <dbReference type="SAM" id="MobiDB-lite"/>
    </source>
</evidence>
<feature type="region of interest" description="Disordered" evidence="11">
    <location>
        <begin position="702"/>
        <end position="731"/>
    </location>
</feature>
<keyword evidence="3" id="KW-0732">Signal</keyword>
<comment type="similarity">
    <text evidence="9">Belongs to the SLP1 family.</text>
</comment>
<dbReference type="EMBL" id="VCGU01000458">
    <property type="protein sequence ID" value="TRY62789.1"/>
    <property type="molecule type" value="Genomic_DNA"/>
</dbReference>
<dbReference type="PANTHER" id="PTHR12953:SF0">
    <property type="entry name" value="SUN DOMAIN-CONTAINING OSSIFICATION FACTOR"/>
    <property type="match status" value="1"/>
</dbReference>
<keyword evidence="4" id="KW-0256">Endoplasmic reticulum</keyword>
<dbReference type="PANTHER" id="PTHR12953">
    <property type="entry name" value="MEMBRANE PROTEIN CH1 RELATED"/>
    <property type="match status" value="1"/>
</dbReference>
<evidence type="ECO:0000256" key="9">
    <source>
        <dbReference type="ARBA" id="ARBA00061226"/>
    </source>
</evidence>
<feature type="region of interest" description="Disordered" evidence="11">
    <location>
        <begin position="406"/>
        <end position="437"/>
    </location>
</feature>
<feature type="region of interest" description="Disordered" evidence="11">
    <location>
        <begin position="943"/>
        <end position="983"/>
    </location>
</feature>
<evidence type="ECO:0000256" key="3">
    <source>
        <dbReference type="ARBA" id="ARBA00022729"/>
    </source>
</evidence>